<dbReference type="InterPro" id="IPR027417">
    <property type="entry name" value="P-loop_NTPase"/>
</dbReference>
<dbReference type="Pfam" id="PF22679">
    <property type="entry name" value="T1R_D3-like"/>
    <property type="match status" value="1"/>
</dbReference>
<reference evidence="2 3" key="1">
    <citation type="submission" date="2019-01" db="EMBL/GenBank/DDBJ databases">
        <authorList>
            <consortium name="Pathogen Informatics"/>
        </authorList>
    </citation>
    <scope>NUCLEOTIDE SEQUENCE [LARGE SCALE GENOMIC DNA]</scope>
    <source>
        <strain evidence="2 3">NCTC10119</strain>
    </source>
</reference>
<dbReference type="EMBL" id="LR214945">
    <property type="protein sequence ID" value="VEU57130.1"/>
    <property type="molecule type" value="Genomic_DNA"/>
</dbReference>
<evidence type="ECO:0000313" key="2">
    <source>
        <dbReference type="EMBL" id="VEU57130.1"/>
    </source>
</evidence>
<accession>A0AAN4XHK8</accession>
<keyword evidence="2" id="KW-0378">Hydrolase</keyword>
<dbReference type="AlphaFoldDB" id="A0AAN4XHK8"/>
<evidence type="ECO:0000259" key="1">
    <source>
        <dbReference type="Pfam" id="PF22679"/>
    </source>
</evidence>
<protein>
    <submittedName>
        <fullName evidence="2">Type I restriction system endonuclease</fullName>
    </submittedName>
</protein>
<dbReference type="Gene3D" id="3.40.50.300">
    <property type="entry name" value="P-loop containing nucleotide triphosphate hydrolases"/>
    <property type="match status" value="1"/>
</dbReference>
<gene>
    <name evidence="2" type="primary">hsdR_2</name>
    <name evidence="2" type="ORF">NCTC10119_00401</name>
</gene>
<keyword evidence="2" id="KW-0540">Nuclease</keyword>
<dbReference type="SMR" id="A0AAN4XHK8"/>
<sequence length="115" mass="13468">MSDALDDENVLCFRYKSYYIKDDGSRIDTLNEERIKHIVDFTLDKYLDATQNTPKFDNFENPVKEGFNSIFACESKEAAIEYYKEFKKQIEQKKLPIKIASIIAQTKVVMNKKLV</sequence>
<feature type="domain" description="Restriction endonuclease type I HsdR second RecA-like helicase" evidence="1">
    <location>
        <begin position="66"/>
        <end position="106"/>
    </location>
</feature>
<proteinExistence type="predicted"/>
<name>A0AAN4XHK8_MYCPM</name>
<dbReference type="Proteomes" id="UP000289557">
    <property type="component" value="Chromosome"/>
</dbReference>
<dbReference type="InterPro" id="IPR055180">
    <property type="entry name" value="HsdR_RecA-like_helicase_dom_2"/>
</dbReference>
<dbReference type="GO" id="GO:0004519">
    <property type="term" value="F:endonuclease activity"/>
    <property type="evidence" value="ECO:0007669"/>
    <property type="project" value="UniProtKB-KW"/>
</dbReference>
<evidence type="ECO:0000313" key="3">
    <source>
        <dbReference type="Proteomes" id="UP000289557"/>
    </source>
</evidence>
<organism evidence="2 3">
    <name type="scientific">Mycoplasmoides pneumoniae</name>
    <name type="common">Mycoplasma pneumoniae</name>
    <dbReference type="NCBI Taxonomy" id="2104"/>
    <lineage>
        <taxon>Bacteria</taxon>
        <taxon>Bacillati</taxon>
        <taxon>Mycoplasmatota</taxon>
        <taxon>Mycoplasmoidales</taxon>
        <taxon>Mycoplasmoidaceae</taxon>
        <taxon>Mycoplasmoides</taxon>
    </lineage>
</organism>
<keyword evidence="2" id="KW-0255">Endonuclease</keyword>